<dbReference type="InterPro" id="IPR005046">
    <property type="entry name" value="DUF285"/>
</dbReference>
<dbReference type="InterPro" id="IPR026444">
    <property type="entry name" value="Secre_tail"/>
</dbReference>
<dbReference type="NCBIfam" id="TIGR04183">
    <property type="entry name" value="Por_Secre_tail"/>
    <property type="match status" value="1"/>
</dbReference>
<sequence>MKNLFTFFFVLLLSALHASGQYITIWKTDNIGESANNQIIIPATGTNYSVAWEEVGNPANNGATTASGHYTLTFPAPGIYQVSISPGGGTFTQINFGGESDRFKLIELKQWGDIEWESMETAYLFCNKMIITATDIPNLQNVTSMVNTFSNCSAITTIPGINSWDVSSVTNMQGLFSYTRMNEPLENWNVGNVTNMNGMFSNSDFNQPIGNWDVSKVTDMSNMFLGARNFNQPIGSWNVSSVTAMQGMFSEAPYFNQALDNWEVGQVTDMQHMFNGAAAFNGAIGSWDVGNVTNMSRMFSAAVAFNQPIGSWNVGKVTDMSFMFRGTAVFNQSLESWDVSNVTAMPNMFYQATSFNQPVDTWNVSNVTDMFLMFAFANSFNQPVNNWDVSKVTNMVYMFAMAPNFNQPLNKWTLASTPGMISMLLGTKMDCVNMGLTLQGWAANVATPDSIFFGAEGINYGVQAAAALETLTNSKGWTVAIGDDVECEALEVSLIHFNAKNVGEAVRLDWATASETDNDYFEVERSADVRTWTAIGRIKGAGTVSTTQNYALTDSDPLEGVSYYRLKIVDFKGKADYSMIKPINLQPGLTMNIYPNPAISSVTISGKAKGYFKIFNSSGRQVMRMRINAEKTTIPISGLPVGTYIIVSDNGLNSKFVKN</sequence>
<evidence type="ECO:0000256" key="1">
    <source>
        <dbReference type="SAM" id="SignalP"/>
    </source>
</evidence>
<dbReference type="Pfam" id="PF18962">
    <property type="entry name" value="Por_Secre_tail"/>
    <property type="match status" value="1"/>
</dbReference>
<dbReference type="AlphaFoldDB" id="A0A2P8GI71"/>
<dbReference type="RefSeq" id="WP_106593378.1">
    <property type="nucleotide sequence ID" value="NZ_PYAS01000001.1"/>
</dbReference>
<dbReference type="EMBL" id="PYAS01000001">
    <property type="protein sequence ID" value="PSL33669.1"/>
    <property type="molecule type" value="Genomic_DNA"/>
</dbReference>
<proteinExistence type="predicted"/>
<dbReference type="OrthoDB" id="1525027at2"/>
<feature type="domain" description="Secretion system C-terminal sorting" evidence="2">
    <location>
        <begin position="593"/>
        <end position="655"/>
    </location>
</feature>
<feature type="chain" id="PRO_5015200773" evidence="1">
    <location>
        <begin position="19"/>
        <end position="659"/>
    </location>
</feature>
<gene>
    <name evidence="3" type="ORF">CLV60_10138</name>
</gene>
<feature type="signal peptide" evidence="1">
    <location>
        <begin position="1"/>
        <end position="18"/>
    </location>
</feature>
<protein>
    <submittedName>
        <fullName evidence="3">Putative secreted protein (Por secretion system target)</fullName>
    </submittedName>
</protein>
<organism evidence="3 4">
    <name type="scientific">Dyadobacter jiangsuensis</name>
    <dbReference type="NCBI Taxonomy" id="1591085"/>
    <lineage>
        <taxon>Bacteria</taxon>
        <taxon>Pseudomonadati</taxon>
        <taxon>Bacteroidota</taxon>
        <taxon>Cytophagia</taxon>
        <taxon>Cytophagales</taxon>
        <taxon>Spirosomataceae</taxon>
        <taxon>Dyadobacter</taxon>
    </lineage>
</organism>
<reference evidence="3 4" key="1">
    <citation type="submission" date="2018-03" db="EMBL/GenBank/DDBJ databases">
        <title>Genomic Encyclopedia of Archaeal and Bacterial Type Strains, Phase II (KMG-II): from individual species to whole genera.</title>
        <authorList>
            <person name="Goeker M."/>
        </authorList>
    </citation>
    <scope>NUCLEOTIDE SEQUENCE [LARGE SCALE GENOMIC DNA]</scope>
    <source>
        <strain evidence="3 4">DSM 29057</strain>
    </source>
</reference>
<keyword evidence="4" id="KW-1185">Reference proteome</keyword>
<evidence type="ECO:0000259" key="2">
    <source>
        <dbReference type="Pfam" id="PF18962"/>
    </source>
</evidence>
<comment type="caution">
    <text evidence="3">The sequence shown here is derived from an EMBL/GenBank/DDBJ whole genome shotgun (WGS) entry which is preliminary data.</text>
</comment>
<dbReference type="InterPro" id="IPR011889">
    <property type="entry name" value="Liste_lipo_26"/>
</dbReference>
<dbReference type="Proteomes" id="UP000241964">
    <property type="component" value="Unassembled WGS sequence"/>
</dbReference>
<dbReference type="Pfam" id="PF03382">
    <property type="entry name" value="DUF285"/>
    <property type="match status" value="2"/>
</dbReference>
<evidence type="ECO:0000313" key="4">
    <source>
        <dbReference type="Proteomes" id="UP000241964"/>
    </source>
</evidence>
<evidence type="ECO:0000313" key="3">
    <source>
        <dbReference type="EMBL" id="PSL33669.1"/>
    </source>
</evidence>
<keyword evidence="1" id="KW-0732">Signal</keyword>
<name>A0A2P8GI71_9BACT</name>
<accession>A0A2P8GI71</accession>
<dbReference type="NCBIfam" id="TIGR02167">
    <property type="entry name" value="Liste_lipo_26"/>
    <property type="match status" value="6"/>
</dbReference>